<feature type="region of interest" description="Disordered" evidence="1">
    <location>
        <begin position="28"/>
        <end position="53"/>
    </location>
</feature>
<comment type="caution">
    <text evidence="3">The sequence shown here is derived from an EMBL/GenBank/DDBJ whole genome shotgun (WGS) entry which is preliminary data.</text>
</comment>
<dbReference type="EMBL" id="BSXN01003017">
    <property type="protein sequence ID" value="GME78284.1"/>
    <property type="molecule type" value="Genomic_DNA"/>
</dbReference>
<keyword evidence="2" id="KW-0732">Signal</keyword>
<organism evidence="3 4">
    <name type="scientific">Candida boidinii</name>
    <name type="common">Yeast</name>
    <dbReference type="NCBI Taxonomy" id="5477"/>
    <lineage>
        <taxon>Eukaryota</taxon>
        <taxon>Fungi</taxon>
        <taxon>Dikarya</taxon>
        <taxon>Ascomycota</taxon>
        <taxon>Saccharomycotina</taxon>
        <taxon>Pichiomycetes</taxon>
        <taxon>Pichiales</taxon>
        <taxon>Pichiaceae</taxon>
        <taxon>Ogataea</taxon>
        <taxon>Ogataea/Candida clade</taxon>
    </lineage>
</organism>
<proteinExistence type="predicted"/>
<dbReference type="Proteomes" id="UP001165120">
    <property type="component" value="Unassembled WGS sequence"/>
</dbReference>
<gene>
    <name evidence="3" type="ORF">Cboi02_000576900</name>
</gene>
<sequence>MACGFLACDWINILAAWVKVDKDPEAAQYGVPVTGPRSSPTPHTSTAHSTGSPLNDALTIICKWSGNGLATTRVPLPTSSPSISAFRKPAAARLL</sequence>
<feature type="compositionally biased region" description="Low complexity" evidence="1">
    <location>
        <begin position="34"/>
        <end position="53"/>
    </location>
</feature>
<feature type="signal peptide" evidence="2">
    <location>
        <begin position="1"/>
        <end position="15"/>
    </location>
</feature>
<reference evidence="3" key="1">
    <citation type="submission" date="2023-04" db="EMBL/GenBank/DDBJ databases">
        <title>Candida boidinii NBRC 10035.</title>
        <authorList>
            <person name="Ichikawa N."/>
            <person name="Sato H."/>
            <person name="Tonouchi N."/>
        </authorList>
    </citation>
    <scope>NUCLEOTIDE SEQUENCE</scope>
    <source>
        <strain evidence="3">NBRC 10035</strain>
    </source>
</reference>
<feature type="chain" id="PRO_5040747034" evidence="2">
    <location>
        <begin position="16"/>
        <end position="95"/>
    </location>
</feature>
<keyword evidence="4" id="KW-1185">Reference proteome</keyword>
<evidence type="ECO:0000313" key="3">
    <source>
        <dbReference type="EMBL" id="GME78284.1"/>
    </source>
</evidence>
<accession>A0A9W6T6S6</accession>
<evidence type="ECO:0000256" key="2">
    <source>
        <dbReference type="SAM" id="SignalP"/>
    </source>
</evidence>
<name>A0A9W6T6S6_CANBO</name>
<evidence type="ECO:0000256" key="1">
    <source>
        <dbReference type="SAM" id="MobiDB-lite"/>
    </source>
</evidence>
<dbReference type="AlphaFoldDB" id="A0A9W6T6S6"/>
<evidence type="ECO:0000313" key="4">
    <source>
        <dbReference type="Proteomes" id="UP001165120"/>
    </source>
</evidence>
<protein>
    <submittedName>
        <fullName evidence="3">Unnamed protein product</fullName>
    </submittedName>
</protein>